<name>A0ABV8IEF3_9ACTN</name>
<feature type="transmembrane region" description="Helical" evidence="7">
    <location>
        <begin position="362"/>
        <end position="387"/>
    </location>
</feature>
<keyword evidence="4 7" id="KW-0812">Transmembrane</keyword>
<sequence length="425" mass="43299">MSRRSFRRLWTSSALSNTADGVVVVGLPLLAVALTRSPFLVALVSAAATLPWLLLSLHAGALADRHDRRRMMIVAAWARAGVLAALTAAAWLGALHLPVLLAGALLLGAAEVFADTSAQSAVPMTVPRERLTGATGKLVAAQTVGNNFLGAPLAGVLAGIGAAVTLGVPALLYAAAGGAALGMRGRFRVENPSTRPLRADIAEGLRHLWNHRVLRSLAVFAGVLNFANDAYFAVFVLWVVGEESRVGLTPAGYGVLAALLAVGAVAGSLVAERLAHRAGQVRTVITVNLVNGSLLLVPVLLPTVAAVAVTAVLLGLTNGVSNTILVSLRQRLVPEALMGRVHATVRLIGMGSRPLGAAAGGLLSAAAGLPAVFCAAAVLCVLTVLLVSRTVTTRSVAAAETEAAVGHAVAPSPEAFPGSFPGQSR</sequence>
<dbReference type="PANTHER" id="PTHR23513">
    <property type="entry name" value="INTEGRAL MEMBRANE EFFLUX PROTEIN-RELATED"/>
    <property type="match status" value="1"/>
</dbReference>
<organism evidence="9 10">
    <name type="scientific">Planomonospora corallina</name>
    <dbReference type="NCBI Taxonomy" id="1806052"/>
    <lineage>
        <taxon>Bacteria</taxon>
        <taxon>Bacillati</taxon>
        <taxon>Actinomycetota</taxon>
        <taxon>Actinomycetes</taxon>
        <taxon>Streptosporangiales</taxon>
        <taxon>Streptosporangiaceae</taxon>
        <taxon>Planomonospora</taxon>
    </lineage>
</organism>
<dbReference type="Pfam" id="PF05977">
    <property type="entry name" value="MFS_3"/>
    <property type="match status" value="1"/>
</dbReference>
<dbReference type="InterPro" id="IPR010290">
    <property type="entry name" value="TM_effector"/>
</dbReference>
<accession>A0ABV8IEF3</accession>
<proteinExistence type="predicted"/>
<evidence type="ECO:0000256" key="2">
    <source>
        <dbReference type="ARBA" id="ARBA00022448"/>
    </source>
</evidence>
<dbReference type="PANTHER" id="PTHR23513:SF6">
    <property type="entry name" value="MAJOR FACILITATOR SUPERFAMILY ASSOCIATED DOMAIN-CONTAINING PROTEIN"/>
    <property type="match status" value="1"/>
</dbReference>
<dbReference type="PROSITE" id="PS50850">
    <property type="entry name" value="MFS"/>
    <property type="match status" value="1"/>
</dbReference>
<dbReference type="Proteomes" id="UP001595850">
    <property type="component" value="Unassembled WGS sequence"/>
</dbReference>
<dbReference type="SUPFAM" id="SSF103473">
    <property type="entry name" value="MFS general substrate transporter"/>
    <property type="match status" value="1"/>
</dbReference>
<feature type="domain" description="Major facilitator superfamily (MFS) profile" evidence="8">
    <location>
        <begin position="5"/>
        <end position="395"/>
    </location>
</feature>
<keyword evidence="2" id="KW-0813">Transport</keyword>
<keyword evidence="5 7" id="KW-1133">Transmembrane helix</keyword>
<feature type="transmembrane region" description="Helical" evidence="7">
    <location>
        <begin position="37"/>
        <end position="55"/>
    </location>
</feature>
<feature type="transmembrane region" description="Helical" evidence="7">
    <location>
        <begin position="251"/>
        <end position="271"/>
    </location>
</feature>
<dbReference type="RefSeq" id="WP_377293654.1">
    <property type="nucleotide sequence ID" value="NZ_JBHSBM010000047.1"/>
</dbReference>
<protein>
    <submittedName>
        <fullName evidence="9">MFS transporter</fullName>
    </submittedName>
</protein>
<keyword evidence="10" id="KW-1185">Reference proteome</keyword>
<evidence type="ECO:0000259" key="8">
    <source>
        <dbReference type="PROSITE" id="PS50850"/>
    </source>
</evidence>
<feature type="transmembrane region" description="Helical" evidence="7">
    <location>
        <begin position="76"/>
        <end position="97"/>
    </location>
</feature>
<comment type="subcellular location">
    <subcellularLocation>
        <location evidence="1">Cell membrane</location>
        <topology evidence="1">Multi-pass membrane protein</topology>
    </subcellularLocation>
</comment>
<evidence type="ECO:0000313" key="10">
    <source>
        <dbReference type="Proteomes" id="UP001595850"/>
    </source>
</evidence>
<dbReference type="InterPro" id="IPR020846">
    <property type="entry name" value="MFS_dom"/>
</dbReference>
<evidence type="ECO:0000256" key="4">
    <source>
        <dbReference type="ARBA" id="ARBA00022692"/>
    </source>
</evidence>
<evidence type="ECO:0000256" key="7">
    <source>
        <dbReference type="SAM" id="Phobius"/>
    </source>
</evidence>
<keyword evidence="6 7" id="KW-0472">Membrane</keyword>
<gene>
    <name evidence="9" type="ORF">ACFOWE_29715</name>
</gene>
<feature type="transmembrane region" description="Helical" evidence="7">
    <location>
        <begin position="153"/>
        <end position="176"/>
    </location>
</feature>
<dbReference type="EMBL" id="JBHSBM010000047">
    <property type="protein sequence ID" value="MFC4062497.1"/>
    <property type="molecule type" value="Genomic_DNA"/>
</dbReference>
<evidence type="ECO:0000256" key="5">
    <source>
        <dbReference type="ARBA" id="ARBA00022989"/>
    </source>
</evidence>
<evidence type="ECO:0000256" key="1">
    <source>
        <dbReference type="ARBA" id="ARBA00004651"/>
    </source>
</evidence>
<feature type="transmembrane region" description="Helical" evidence="7">
    <location>
        <begin position="217"/>
        <end position="239"/>
    </location>
</feature>
<keyword evidence="3" id="KW-1003">Cell membrane</keyword>
<dbReference type="InterPro" id="IPR036259">
    <property type="entry name" value="MFS_trans_sf"/>
</dbReference>
<reference evidence="10" key="1">
    <citation type="journal article" date="2019" name="Int. J. Syst. Evol. Microbiol.">
        <title>The Global Catalogue of Microorganisms (GCM) 10K type strain sequencing project: providing services to taxonomists for standard genome sequencing and annotation.</title>
        <authorList>
            <consortium name="The Broad Institute Genomics Platform"/>
            <consortium name="The Broad Institute Genome Sequencing Center for Infectious Disease"/>
            <person name="Wu L."/>
            <person name="Ma J."/>
        </authorList>
    </citation>
    <scope>NUCLEOTIDE SEQUENCE [LARGE SCALE GENOMIC DNA]</scope>
    <source>
        <strain evidence="10">TBRC 4489</strain>
    </source>
</reference>
<evidence type="ECO:0000256" key="6">
    <source>
        <dbReference type="ARBA" id="ARBA00023136"/>
    </source>
</evidence>
<evidence type="ECO:0000313" key="9">
    <source>
        <dbReference type="EMBL" id="MFC4062497.1"/>
    </source>
</evidence>
<dbReference type="CDD" id="cd06173">
    <property type="entry name" value="MFS_MefA_like"/>
    <property type="match status" value="1"/>
</dbReference>
<feature type="transmembrane region" description="Helical" evidence="7">
    <location>
        <begin position="292"/>
        <end position="316"/>
    </location>
</feature>
<evidence type="ECO:0000256" key="3">
    <source>
        <dbReference type="ARBA" id="ARBA00022475"/>
    </source>
</evidence>
<dbReference type="Gene3D" id="1.20.1250.20">
    <property type="entry name" value="MFS general substrate transporter like domains"/>
    <property type="match status" value="1"/>
</dbReference>
<comment type="caution">
    <text evidence="9">The sequence shown here is derived from an EMBL/GenBank/DDBJ whole genome shotgun (WGS) entry which is preliminary data.</text>
</comment>